<sequence length="125" mass="14132">MADELNSGWTALAAQPVLRTQLHQHLRAIRTTLREQESAVERPVPVSRLVLLASHAYDTRQRALREGWRPPRVESDWTPEEWTGLRLLACYELASREPKGPRPKRRLTDEDSPSPLGVPPGGRPA</sequence>
<dbReference type="EMBL" id="PVNH01000009">
    <property type="protein sequence ID" value="PRX45473.1"/>
    <property type="molecule type" value="Genomic_DNA"/>
</dbReference>
<accession>A0A2T0LQ51</accession>
<feature type="compositionally biased region" description="Pro residues" evidence="1">
    <location>
        <begin position="116"/>
        <end position="125"/>
    </location>
</feature>
<reference evidence="2 3" key="1">
    <citation type="submission" date="2018-03" db="EMBL/GenBank/DDBJ databases">
        <title>Genomic Encyclopedia of Type Strains, Phase III (KMG-III): the genomes of soil and plant-associated and newly described type strains.</title>
        <authorList>
            <person name="Whitman W."/>
        </authorList>
    </citation>
    <scope>NUCLEOTIDE SEQUENCE [LARGE SCALE GENOMIC DNA]</scope>
    <source>
        <strain evidence="2 3">CGMCC 4.7125</strain>
    </source>
</reference>
<name>A0A2T0LQ51_9PSEU</name>
<protein>
    <submittedName>
        <fullName evidence="2">Uncharacterized protein</fullName>
    </submittedName>
</protein>
<dbReference type="Proteomes" id="UP000238362">
    <property type="component" value="Unassembled WGS sequence"/>
</dbReference>
<keyword evidence="3" id="KW-1185">Reference proteome</keyword>
<gene>
    <name evidence="2" type="ORF">B0I33_109136</name>
</gene>
<proteinExistence type="predicted"/>
<dbReference type="Pfam" id="PF19939">
    <property type="entry name" value="DUF6401"/>
    <property type="match status" value="1"/>
</dbReference>
<comment type="caution">
    <text evidence="2">The sequence shown here is derived from an EMBL/GenBank/DDBJ whole genome shotgun (WGS) entry which is preliminary data.</text>
</comment>
<organism evidence="2 3">
    <name type="scientific">Prauserella shujinwangii</name>
    <dbReference type="NCBI Taxonomy" id="1453103"/>
    <lineage>
        <taxon>Bacteria</taxon>
        <taxon>Bacillati</taxon>
        <taxon>Actinomycetota</taxon>
        <taxon>Actinomycetes</taxon>
        <taxon>Pseudonocardiales</taxon>
        <taxon>Pseudonocardiaceae</taxon>
        <taxon>Prauserella</taxon>
    </lineage>
</organism>
<dbReference type="AlphaFoldDB" id="A0A2T0LQ51"/>
<evidence type="ECO:0000256" key="1">
    <source>
        <dbReference type="SAM" id="MobiDB-lite"/>
    </source>
</evidence>
<dbReference type="InterPro" id="IPR045647">
    <property type="entry name" value="DUF6401"/>
</dbReference>
<feature type="region of interest" description="Disordered" evidence="1">
    <location>
        <begin position="96"/>
        <end position="125"/>
    </location>
</feature>
<evidence type="ECO:0000313" key="2">
    <source>
        <dbReference type="EMBL" id="PRX45473.1"/>
    </source>
</evidence>
<evidence type="ECO:0000313" key="3">
    <source>
        <dbReference type="Proteomes" id="UP000238362"/>
    </source>
</evidence>
<dbReference type="RefSeq" id="WP_245900921.1">
    <property type="nucleotide sequence ID" value="NZ_PVNH01000009.1"/>
</dbReference>